<dbReference type="Gene3D" id="3.30.460.10">
    <property type="entry name" value="Beta Polymerase, domain 2"/>
    <property type="match status" value="1"/>
</dbReference>
<dbReference type="Gene3D" id="1.20.120.330">
    <property type="entry name" value="Nucleotidyltransferases domain 2"/>
    <property type="match status" value="1"/>
</dbReference>
<evidence type="ECO:0000313" key="2">
    <source>
        <dbReference type="Proteomes" id="UP000248066"/>
    </source>
</evidence>
<keyword evidence="1" id="KW-0548">Nucleotidyltransferase</keyword>
<dbReference type="Pfam" id="PF04439">
    <property type="entry name" value="Adenyl_transf"/>
    <property type="match status" value="1"/>
</dbReference>
<accession>A0A2W0HKS5</accession>
<evidence type="ECO:0000313" key="1">
    <source>
        <dbReference type="EMBL" id="PYZ97702.1"/>
    </source>
</evidence>
<dbReference type="SUPFAM" id="SSF81301">
    <property type="entry name" value="Nucleotidyltransferase"/>
    <property type="match status" value="1"/>
</dbReference>
<gene>
    <name evidence="1" type="ORF">CR205_03660</name>
</gene>
<dbReference type="Proteomes" id="UP000248066">
    <property type="component" value="Unassembled WGS sequence"/>
</dbReference>
<keyword evidence="2" id="KW-1185">Reference proteome</keyword>
<dbReference type="GO" id="GO:0016779">
    <property type="term" value="F:nucleotidyltransferase activity"/>
    <property type="evidence" value="ECO:0007669"/>
    <property type="project" value="UniProtKB-KW"/>
</dbReference>
<sequence length="295" mass="33967">MEKRTDETMMKLILHVAEQDERIRAAVMNGSRANPKVKPDEYADYDVVYYVENLPAFTADHAWVNVFGERLIMQMPEDKVLPPPDRNGRFPYLMQFTDGNRIDLTLVSAGDIPLPEDTDSLTVVLLDKDGRLGRLRSPSDHDYRVHRPSQKQFEDVINEFWWVALYTSKGLGRREILYAKGTLEGPVRTAFMQMLRWYAGTCTNFEANTGAFDKWLPLYLEKDLWDSVLKTYSNAEHDAIWKSLIRMAAIFTDVSERTGKALGYAASFEGPEVYRELMKQKQQQEVAQDIGKHTT</sequence>
<dbReference type="RefSeq" id="WP_110517051.1">
    <property type="nucleotide sequence ID" value="NZ_PDOF01000001.1"/>
</dbReference>
<reference evidence="1 2" key="1">
    <citation type="submission" date="2017-10" db="EMBL/GenBank/DDBJ databases">
        <title>Bacillus sp. nov., a halophilic bacterium isolated from a Yangshapao Lake.</title>
        <authorList>
            <person name="Wang H."/>
        </authorList>
    </citation>
    <scope>NUCLEOTIDE SEQUENCE [LARGE SCALE GENOMIC DNA]</scope>
    <source>
        <strain evidence="1 2">YSP-3</strain>
    </source>
</reference>
<dbReference type="OrthoDB" id="9776406at2"/>
<dbReference type="EMBL" id="PDOF01000001">
    <property type="protein sequence ID" value="PYZ97702.1"/>
    <property type="molecule type" value="Genomic_DNA"/>
</dbReference>
<dbReference type="AlphaFoldDB" id="A0A2W0HKS5"/>
<protein>
    <submittedName>
        <fullName evidence="1">Aminoglycoside adenylyltransferase</fullName>
    </submittedName>
</protein>
<dbReference type="InterPro" id="IPR043519">
    <property type="entry name" value="NT_sf"/>
</dbReference>
<name>A0A2W0HKS5_9BACI</name>
<dbReference type="SUPFAM" id="SSF81631">
    <property type="entry name" value="PAP/OAS1 substrate-binding domain"/>
    <property type="match status" value="1"/>
</dbReference>
<proteinExistence type="predicted"/>
<organism evidence="1 2">
    <name type="scientific">Alteribacter lacisalsi</name>
    <dbReference type="NCBI Taxonomy" id="2045244"/>
    <lineage>
        <taxon>Bacteria</taxon>
        <taxon>Bacillati</taxon>
        <taxon>Bacillota</taxon>
        <taxon>Bacilli</taxon>
        <taxon>Bacillales</taxon>
        <taxon>Bacillaceae</taxon>
        <taxon>Alteribacter</taxon>
    </lineage>
</organism>
<comment type="caution">
    <text evidence="1">The sequence shown here is derived from an EMBL/GenBank/DDBJ whole genome shotgun (WGS) entry which is preliminary data.</text>
</comment>
<keyword evidence="1" id="KW-0808">Transferase</keyword>
<dbReference type="InterPro" id="IPR007530">
    <property type="entry name" value="Aminoglycoside_adenylylTfrase"/>
</dbReference>